<keyword evidence="2 8" id="KW-0028">Amino-acid biosynthesis</keyword>
<feature type="binding site" evidence="8">
    <location>
        <position position="14"/>
    </location>
    <ligand>
        <name>ATP</name>
        <dbReference type="ChEBI" id="CHEBI:30616"/>
    </ligand>
</feature>
<dbReference type="NCBIfam" id="TIGR01027">
    <property type="entry name" value="proB"/>
    <property type="match status" value="1"/>
</dbReference>
<dbReference type="Gene3D" id="3.40.1160.10">
    <property type="entry name" value="Acetylglutamate kinase-like"/>
    <property type="match status" value="1"/>
</dbReference>
<dbReference type="EMBL" id="JASJEX010000001">
    <property type="protein sequence ID" value="MDJ1129035.1"/>
    <property type="molecule type" value="Genomic_DNA"/>
</dbReference>
<dbReference type="Pfam" id="PF01472">
    <property type="entry name" value="PUA"/>
    <property type="match status" value="1"/>
</dbReference>
<keyword evidence="6 8" id="KW-0418">Kinase</keyword>
<evidence type="ECO:0000256" key="2">
    <source>
        <dbReference type="ARBA" id="ARBA00022605"/>
    </source>
</evidence>
<dbReference type="InterPro" id="IPR019797">
    <property type="entry name" value="Glutamate_5-kinase_CS"/>
</dbReference>
<keyword evidence="7 8" id="KW-0067">ATP-binding</keyword>
<evidence type="ECO:0000256" key="8">
    <source>
        <dbReference type="HAMAP-Rule" id="MF_00456"/>
    </source>
</evidence>
<comment type="catalytic activity">
    <reaction evidence="8">
        <text>L-glutamate + ATP = L-glutamyl 5-phosphate + ADP</text>
        <dbReference type="Rhea" id="RHEA:14877"/>
        <dbReference type="ChEBI" id="CHEBI:29985"/>
        <dbReference type="ChEBI" id="CHEBI:30616"/>
        <dbReference type="ChEBI" id="CHEBI:58274"/>
        <dbReference type="ChEBI" id="CHEBI:456216"/>
        <dbReference type="EC" id="2.7.2.11"/>
    </reaction>
</comment>
<dbReference type="SMART" id="SM00359">
    <property type="entry name" value="PUA"/>
    <property type="match status" value="1"/>
</dbReference>
<dbReference type="Proteomes" id="UP001431693">
    <property type="component" value="Unassembled WGS sequence"/>
</dbReference>
<dbReference type="PANTHER" id="PTHR43654">
    <property type="entry name" value="GLUTAMATE 5-KINASE"/>
    <property type="match status" value="1"/>
</dbReference>
<comment type="pathway">
    <text evidence="8">Amino-acid biosynthesis; L-proline biosynthesis; L-glutamate 5-semialdehyde from L-glutamate: step 1/2.</text>
</comment>
<name>A0ABT6ZJ09_9ACTN</name>
<keyword evidence="1 8" id="KW-0963">Cytoplasm</keyword>
<evidence type="ECO:0000313" key="11">
    <source>
        <dbReference type="Proteomes" id="UP001431693"/>
    </source>
</evidence>
<dbReference type="PIRSF" id="PIRSF000729">
    <property type="entry name" value="GK"/>
    <property type="match status" value="1"/>
</dbReference>
<comment type="function">
    <text evidence="8">Catalyzes the transfer of a phosphate group to glutamate to form L-glutamate 5-phosphate.</text>
</comment>
<comment type="subcellular location">
    <subcellularLocation>
        <location evidence="8">Cytoplasm</location>
    </subcellularLocation>
</comment>
<evidence type="ECO:0000313" key="10">
    <source>
        <dbReference type="EMBL" id="MDJ1129035.1"/>
    </source>
</evidence>
<evidence type="ECO:0000259" key="9">
    <source>
        <dbReference type="SMART" id="SM00359"/>
    </source>
</evidence>
<comment type="caution">
    <text evidence="10">The sequence shown here is derived from an EMBL/GenBank/DDBJ whole genome shotgun (WGS) entry which is preliminary data.</text>
</comment>
<evidence type="ECO:0000256" key="7">
    <source>
        <dbReference type="ARBA" id="ARBA00022840"/>
    </source>
</evidence>
<dbReference type="SUPFAM" id="SSF53633">
    <property type="entry name" value="Carbamate kinase-like"/>
    <property type="match status" value="1"/>
</dbReference>
<dbReference type="PROSITE" id="PS50890">
    <property type="entry name" value="PUA"/>
    <property type="match status" value="1"/>
</dbReference>
<dbReference type="SUPFAM" id="SSF88697">
    <property type="entry name" value="PUA domain-like"/>
    <property type="match status" value="1"/>
</dbReference>
<dbReference type="PROSITE" id="PS00902">
    <property type="entry name" value="GLUTAMATE_5_KINASE"/>
    <property type="match status" value="1"/>
</dbReference>
<dbReference type="InterPro" id="IPR036974">
    <property type="entry name" value="PUA_sf"/>
</dbReference>
<dbReference type="EC" id="2.7.2.11" evidence="8"/>
<feature type="binding site" evidence="8">
    <location>
        <begin position="217"/>
        <end position="223"/>
    </location>
    <ligand>
        <name>ATP</name>
        <dbReference type="ChEBI" id="CHEBI:30616"/>
    </ligand>
</feature>
<dbReference type="InterPro" id="IPR011529">
    <property type="entry name" value="Glu_5kinase"/>
</dbReference>
<dbReference type="InterPro" id="IPR005715">
    <property type="entry name" value="Glu_5kinase/COase_Synthase"/>
</dbReference>
<dbReference type="RefSeq" id="WP_283712666.1">
    <property type="nucleotide sequence ID" value="NZ_JASJEW010000001.1"/>
</dbReference>
<organism evidence="10 11">
    <name type="scientific">Kribbibacterium absianum</name>
    <dbReference type="NCBI Taxonomy" id="3044210"/>
    <lineage>
        <taxon>Bacteria</taxon>
        <taxon>Bacillati</taxon>
        <taxon>Actinomycetota</taxon>
        <taxon>Coriobacteriia</taxon>
        <taxon>Coriobacteriales</taxon>
        <taxon>Kribbibacteriaceae</taxon>
        <taxon>Kribbibacterium</taxon>
    </lineage>
</organism>
<keyword evidence="4 8" id="KW-0808">Transferase</keyword>
<accession>A0ABT6ZJ09</accession>
<feature type="binding site" evidence="8">
    <location>
        <position position="54"/>
    </location>
    <ligand>
        <name>substrate</name>
    </ligand>
</feature>
<dbReference type="PRINTS" id="PR00474">
    <property type="entry name" value="GLU5KINASE"/>
</dbReference>
<evidence type="ECO:0000256" key="4">
    <source>
        <dbReference type="ARBA" id="ARBA00022679"/>
    </source>
</evidence>
<dbReference type="PANTHER" id="PTHR43654:SF1">
    <property type="entry name" value="ISOPENTENYL PHOSPHATE KINASE"/>
    <property type="match status" value="1"/>
</dbReference>
<sequence length="375" mass="38924">MAHPEALDGIIVVKVGSSTLVGGQGSLDRGFLDGLCRQLADLVERGKRPVLVSSGAVAVGVERLGLPGRPQDMPGVQACAACGQAALTEAYAEAMAALGLKVAQVLLTKRDVMDREGYLNARSTLDRLLELGVVPVVNENDTVSSEECQNVFGDNDMLGAIVSALLGAEQYVVLSDIDGLYTANPAEDPDAVLVESVGAVDGALLATAGGAGSSVGTGGMATKLRAARALLAAGIPMTIANGRRAGVVVDCVEGRGRRTDFRAPDASREQARKLWIGLATQVRGSVTLDAGAVRALRERGASLLPVGVTSVDGTFRRGDVVSVLDPEGALLGRGVSRFSSRELDLSRGLTSDVVARFFPDLADQPAIHRDELLVF</sequence>
<dbReference type="CDD" id="cd04242">
    <property type="entry name" value="AAK_G5K_ProB"/>
    <property type="match status" value="1"/>
</dbReference>
<dbReference type="Gene3D" id="2.30.130.10">
    <property type="entry name" value="PUA domain"/>
    <property type="match status" value="1"/>
</dbReference>
<proteinExistence type="inferred from homology"/>
<feature type="binding site" evidence="8">
    <location>
        <position position="141"/>
    </location>
    <ligand>
        <name>substrate</name>
    </ligand>
</feature>
<dbReference type="GO" id="GO:0004349">
    <property type="term" value="F:glutamate 5-kinase activity"/>
    <property type="evidence" value="ECO:0007669"/>
    <property type="project" value="UniProtKB-EC"/>
</dbReference>
<feature type="binding site" evidence="8">
    <location>
        <begin position="175"/>
        <end position="176"/>
    </location>
    <ligand>
        <name>ATP</name>
        <dbReference type="ChEBI" id="CHEBI:30616"/>
    </ligand>
</feature>
<evidence type="ECO:0000256" key="5">
    <source>
        <dbReference type="ARBA" id="ARBA00022741"/>
    </source>
</evidence>
<feature type="binding site" evidence="8">
    <location>
        <position position="155"/>
    </location>
    <ligand>
        <name>substrate</name>
    </ligand>
</feature>
<evidence type="ECO:0000256" key="1">
    <source>
        <dbReference type="ARBA" id="ARBA00022490"/>
    </source>
</evidence>
<feature type="domain" description="PUA" evidence="9">
    <location>
        <begin position="284"/>
        <end position="367"/>
    </location>
</feature>
<gene>
    <name evidence="8 10" type="primary">proB</name>
    <name evidence="10" type="ORF">QJ043_02910</name>
</gene>
<dbReference type="InterPro" id="IPR036393">
    <property type="entry name" value="AceGlu_kinase-like_sf"/>
</dbReference>
<keyword evidence="3 8" id="KW-0641">Proline biosynthesis</keyword>
<dbReference type="InterPro" id="IPR015947">
    <property type="entry name" value="PUA-like_sf"/>
</dbReference>
<evidence type="ECO:0000256" key="3">
    <source>
        <dbReference type="ARBA" id="ARBA00022650"/>
    </source>
</evidence>
<reference evidence="10" key="1">
    <citation type="submission" date="2023-05" db="EMBL/GenBank/DDBJ databases">
        <title>[olsenella] sp. nov., isolated from a pig farm feces dump.</title>
        <authorList>
            <person name="Chang Y.-H."/>
        </authorList>
    </citation>
    <scope>NUCLEOTIDE SEQUENCE</scope>
    <source>
        <strain evidence="10">YH-ols2217</strain>
    </source>
</reference>
<dbReference type="InterPro" id="IPR002478">
    <property type="entry name" value="PUA"/>
</dbReference>
<dbReference type="Pfam" id="PF00696">
    <property type="entry name" value="AA_kinase"/>
    <property type="match status" value="1"/>
</dbReference>
<evidence type="ECO:0000256" key="6">
    <source>
        <dbReference type="ARBA" id="ARBA00022777"/>
    </source>
</evidence>
<dbReference type="InterPro" id="IPR001057">
    <property type="entry name" value="Glu/AcGlu_kinase"/>
</dbReference>
<keyword evidence="5 8" id="KW-0547">Nucleotide-binding</keyword>
<dbReference type="InterPro" id="IPR041739">
    <property type="entry name" value="G5K_ProB"/>
</dbReference>
<comment type="similarity">
    <text evidence="8">Belongs to the glutamate 5-kinase family.</text>
</comment>
<dbReference type="HAMAP" id="MF_00456">
    <property type="entry name" value="ProB"/>
    <property type="match status" value="1"/>
</dbReference>
<dbReference type="InterPro" id="IPR001048">
    <property type="entry name" value="Asp/Glu/Uridylate_kinase"/>
</dbReference>
<protein>
    <recommendedName>
        <fullName evidence="8">Glutamate 5-kinase</fullName>
        <ecNumber evidence="8">2.7.2.11</ecNumber>
    </recommendedName>
    <alternativeName>
        <fullName evidence="8">Gamma-glutamyl kinase</fullName>
        <shortName evidence="8">GK</shortName>
    </alternativeName>
</protein>
<dbReference type="CDD" id="cd21157">
    <property type="entry name" value="PUA_G5K"/>
    <property type="match status" value="1"/>
</dbReference>
<keyword evidence="11" id="KW-1185">Reference proteome</keyword>